<gene>
    <name evidence="2" type="ORF">AVDCRST_MAG67-79</name>
</gene>
<evidence type="ECO:0000313" key="2">
    <source>
        <dbReference type="EMBL" id="CAA9471736.1"/>
    </source>
</evidence>
<dbReference type="EMBL" id="CADCVQ010000007">
    <property type="protein sequence ID" value="CAA9471736.1"/>
    <property type="molecule type" value="Genomic_DNA"/>
</dbReference>
<name>A0A6J4RL55_9ACTN</name>
<protein>
    <submittedName>
        <fullName evidence="2">Uncharacterized protein</fullName>
    </submittedName>
</protein>
<accession>A0A6J4RL55</accession>
<feature type="compositionally biased region" description="Low complexity" evidence="1">
    <location>
        <begin position="14"/>
        <end position="28"/>
    </location>
</feature>
<reference evidence="2" key="1">
    <citation type="submission" date="2020-02" db="EMBL/GenBank/DDBJ databases">
        <authorList>
            <person name="Meier V. D."/>
        </authorList>
    </citation>
    <scope>NUCLEOTIDE SEQUENCE</scope>
    <source>
        <strain evidence="2">AVDCRST_MAG67</strain>
    </source>
</reference>
<feature type="region of interest" description="Disordered" evidence="1">
    <location>
        <begin position="1"/>
        <end position="47"/>
    </location>
</feature>
<feature type="non-terminal residue" evidence="2">
    <location>
        <position position="47"/>
    </location>
</feature>
<evidence type="ECO:0000256" key="1">
    <source>
        <dbReference type="SAM" id="MobiDB-lite"/>
    </source>
</evidence>
<sequence>DPGRGVQPINEVWASGAPARGTSAGAPGAPAPRPADGPATGFTPSSM</sequence>
<dbReference type="AlphaFoldDB" id="A0A6J4RL55"/>
<proteinExistence type="predicted"/>
<feature type="non-terminal residue" evidence="2">
    <location>
        <position position="1"/>
    </location>
</feature>
<organism evidence="2">
    <name type="scientific">uncultured Solirubrobacteraceae bacterium</name>
    <dbReference type="NCBI Taxonomy" id="1162706"/>
    <lineage>
        <taxon>Bacteria</taxon>
        <taxon>Bacillati</taxon>
        <taxon>Actinomycetota</taxon>
        <taxon>Thermoleophilia</taxon>
        <taxon>Solirubrobacterales</taxon>
        <taxon>Solirubrobacteraceae</taxon>
        <taxon>environmental samples</taxon>
    </lineage>
</organism>